<keyword evidence="1" id="KW-0472">Membrane</keyword>
<comment type="caution">
    <text evidence="2">The sequence shown here is derived from an EMBL/GenBank/DDBJ whole genome shotgun (WGS) entry which is preliminary data.</text>
</comment>
<organism evidence="2 3">
    <name type="scientific">Aquimarina hainanensis</name>
    <dbReference type="NCBI Taxonomy" id="1578017"/>
    <lineage>
        <taxon>Bacteria</taxon>
        <taxon>Pseudomonadati</taxon>
        <taxon>Bacteroidota</taxon>
        <taxon>Flavobacteriia</taxon>
        <taxon>Flavobacteriales</taxon>
        <taxon>Flavobacteriaceae</taxon>
        <taxon>Aquimarina</taxon>
    </lineage>
</organism>
<proteinExistence type="predicted"/>
<evidence type="ECO:0000313" key="2">
    <source>
        <dbReference type="EMBL" id="MFD2589779.1"/>
    </source>
</evidence>
<feature type="transmembrane region" description="Helical" evidence="1">
    <location>
        <begin position="16"/>
        <end position="35"/>
    </location>
</feature>
<dbReference type="RefSeq" id="WP_176029325.1">
    <property type="nucleotide sequence ID" value="NZ_JBHSJV010000001.1"/>
</dbReference>
<feature type="transmembrane region" description="Helical" evidence="1">
    <location>
        <begin position="90"/>
        <end position="113"/>
    </location>
</feature>
<feature type="transmembrane region" description="Helical" evidence="1">
    <location>
        <begin position="120"/>
        <end position="140"/>
    </location>
</feature>
<evidence type="ECO:0000313" key="3">
    <source>
        <dbReference type="Proteomes" id="UP001597459"/>
    </source>
</evidence>
<keyword evidence="1" id="KW-0812">Transmembrane</keyword>
<keyword evidence="1" id="KW-1133">Transmembrane helix</keyword>
<accession>A0ABW5N6K8</accession>
<dbReference type="EMBL" id="JBHULX010000002">
    <property type="protein sequence ID" value="MFD2589779.1"/>
    <property type="molecule type" value="Genomic_DNA"/>
</dbReference>
<gene>
    <name evidence="2" type="ORF">ACFSTE_02985</name>
</gene>
<feature type="transmembrane region" description="Helical" evidence="1">
    <location>
        <begin position="47"/>
        <end position="70"/>
    </location>
</feature>
<reference evidence="3" key="1">
    <citation type="journal article" date="2019" name="Int. J. Syst. Evol. Microbiol.">
        <title>The Global Catalogue of Microorganisms (GCM) 10K type strain sequencing project: providing services to taxonomists for standard genome sequencing and annotation.</title>
        <authorList>
            <consortium name="The Broad Institute Genomics Platform"/>
            <consortium name="The Broad Institute Genome Sequencing Center for Infectious Disease"/>
            <person name="Wu L."/>
            <person name="Ma J."/>
        </authorList>
    </citation>
    <scope>NUCLEOTIDE SEQUENCE [LARGE SCALE GENOMIC DNA]</scope>
    <source>
        <strain evidence="3">KCTC 42423</strain>
    </source>
</reference>
<name>A0ABW5N6K8_9FLAO</name>
<sequence>METTLAYWNTLANQTLLISSLLSGFSMTIVAGLLVSDKKGKMINLLVRLATIASGSFLVSVFAMTQISMITTPGGYINQVAMDDFVIPRITGVLSLIIGLVSLLTIISLAGWVKSRKTGIFTTIVGIISLLLILSTMVRIKIG</sequence>
<dbReference type="Proteomes" id="UP001597459">
    <property type="component" value="Unassembled WGS sequence"/>
</dbReference>
<keyword evidence="3" id="KW-1185">Reference proteome</keyword>
<protein>
    <submittedName>
        <fullName evidence="2">Uncharacterized protein</fullName>
    </submittedName>
</protein>
<evidence type="ECO:0000256" key="1">
    <source>
        <dbReference type="SAM" id="Phobius"/>
    </source>
</evidence>